<dbReference type="EMBL" id="QQAZ01000005">
    <property type="protein sequence ID" value="RDI50898.1"/>
    <property type="molecule type" value="Genomic_DNA"/>
</dbReference>
<evidence type="ECO:0000313" key="3">
    <source>
        <dbReference type="Proteomes" id="UP000255355"/>
    </source>
</evidence>
<keyword evidence="3" id="KW-1185">Reference proteome</keyword>
<comment type="caution">
    <text evidence="2">The sequence shown here is derived from an EMBL/GenBank/DDBJ whole genome shotgun (WGS) entry which is preliminary data.</text>
</comment>
<keyword evidence="1" id="KW-0812">Transmembrane</keyword>
<keyword evidence="1" id="KW-1133">Transmembrane helix</keyword>
<dbReference type="AlphaFoldDB" id="A0A370H558"/>
<accession>A0A370H558</accession>
<evidence type="ECO:0000256" key="1">
    <source>
        <dbReference type="SAM" id="Phobius"/>
    </source>
</evidence>
<sequence length="233" mass="26102">MGESDWASAAGPFPPDWSQAVPDLLVGACTGLVIGVVLAYAQHRRDLGQRRRDTRRAWDRLQAPLRPLFDGRMQPEVGRWIDEERIRRILLLLEGQPIQEWARDLADPTLAALVRLERNLNRIAHITAVVDEQVVGAVRRLRPPHIPITRLNERHREAVQAVRAVLFGIPISHARILNDHGSPEQELADWARIVLADTEIARHIAEFTAVRTAVDRDVLAISTALADNDGLGL</sequence>
<name>A0A370H558_9NOCA</name>
<feature type="transmembrane region" description="Helical" evidence="1">
    <location>
        <begin position="20"/>
        <end position="41"/>
    </location>
</feature>
<protein>
    <submittedName>
        <fullName evidence="2">Uncharacterized protein</fullName>
    </submittedName>
</protein>
<evidence type="ECO:0000313" key="2">
    <source>
        <dbReference type="EMBL" id="RDI50898.1"/>
    </source>
</evidence>
<proteinExistence type="predicted"/>
<reference evidence="2 3" key="1">
    <citation type="submission" date="2018-07" db="EMBL/GenBank/DDBJ databases">
        <title>Genomic Encyclopedia of Type Strains, Phase IV (KMG-IV): sequencing the most valuable type-strain genomes for metagenomic binning, comparative biology and taxonomic classification.</title>
        <authorList>
            <person name="Goeker M."/>
        </authorList>
    </citation>
    <scope>NUCLEOTIDE SEQUENCE [LARGE SCALE GENOMIC DNA]</scope>
    <source>
        <strain evidence="2 3">DSM 44952</strain>
    </source>
</reference>
<keyword evidence="1" id="KW-0472">Membrane</keyword>
<organism evidence="2 3">
    <name type="scientific">Nocardia mexicana</name>
    <dbReference type="NCBI Taxonomy" id="279262"/>
    <lineage>
        <taxon>Bacteria</taxon>
        <taxon>Bacillati</taxon>
        <taxon>Actinomycetota</taxon>
        <taxon>Actinomycetes</taxon>
        <taxon>Mycobacteriales</taxon>
        <taxon>Nocardiaceae</taxon>
        <taxon>Nocardia</taxon>
    </lineage>
</organism>
<dbReference type="Proteomes" id="UP000255355">
    <property type="component" value="Unassembled WGS sequence"/>
</dbReference>
<dbReference type="RefSeq" id="WP_068020208.1">
    <property type="nucleotide sequence ID" value="NZ_QQAZ01000005.1"/>
</dbReference>
<gene>
    <name evidence="2" type="ORF">DFR68_105375</name>
</gene>
<dbReference type="STRING" id="1210089.GCA_001613165_03223"/>